<dbReference type="InterPro" id="IPR003831">
    <property type="entry name" value="DUF211"/>
</dbReference>
<organism evidence="1 2">
    <name type="scientific">Actinocatenispora comari</name>
    <dbReference type="NCBI Taxonomy" id="2807577"/>
    <lineage>
        <taxon>Bacteria</taxon>
        <taxon>Bacillati</taxon>
        <taxon>Actinomycetota</taxon>
        <taxon>Actinomycetes</taxon>
        <taxon>Micromonosporales</taxon>
        <taxon>Micromonosporaceae</taxon>
        <taxon>Actinocatenispora</taxon>
    </lineage>
</organism>
<comment type="caution">
    <text evidence="1">The sequence shown here is derived from an EMBL/GenBank/DDBJ whole genome shotgun (WGS) entry which is preliminary data.</text>
</comment>
<dbReference type="PANTHER" id="PTHR42240">
    <property type="entry name" value="DUF211 DOMAIN-CONTAINING PROTEIN"/>
    <property type="match status" value="1"/>
</dbReference>
<name>A0A8J4EIX8_9ACTN</name>
<keyword evidence="2" id="KW-1185">Reference proteome</keyword>
<accession>A0A8J4EIX8</accession>
<dbReference type="InterPro" id="IPR023129">
    <property type="entry name" value="MTH889-like_dom_sf"/>
</dbReference>
<gene>
    <name evidence="1" type="ORF">NUM_06900</name>
</gene>
<evidence type="ECO:0000313" key="2">
    <source>
        <dbReference type="Proteomes" id="UP000614996"/>
    </source>
</evidence>
<reference evidence="2" key="1">
    <citation type="journal article" date="2021" name="Int. J. Syst. Evol. Microbiol.">
        <title>Actinocatenispora comari sp. nov., an endophytic actinomycete isolated from aerial parts of Comarum salesowianum.</title>
        <authorList>
            <person name="Oyunbileg N."/>
            <person name="Iizaka Y."/>
            <person name="Hamada M."/>
            <person name="Davaapurev B.O."/>
            <person name="Fukumoto A."/>
            <person name="Tsetseg B."/>
            <person name="Kato F."/>
            <person name="Tamura T."/>
            <person name="Batkhuu J."/>
            <person name="Anzai Y."/>
        </authorList>
    </citation>
    <scope>NUCLEOTIDE SEQUENCE [LARGE SCALE GENOMIC DNA]</scope>
    <source>
        <strain evidence="2">NUM-2625</strain>
    </source>
</reference>
<dbReference type="RefSeq" id="WP_207123049.1">
    <property type="nucleotide sequence ID" value="NZ_BOPO01000006.1"/>
</dbReference>
<proteinExistence type="predicted"/>
<dbReference type="Gene3D" id="3.30.70.1340">
    <property type="entry name" value="MTH889-like domain"/>
    <property type="match status" value="1"/>
</dbReference>
<sequence>MPIRRLGLDVDKVLDRPGQVELAQAIERCAGVEAVNVTVTDIDIETVGMDVTVVGDDIDANAVYRAIEQTGAVVHSIDEVVAGSYLVDRILRAR</sequence>
<dbReference type="EMBL" id="BOPO01000006">
    <property type="protein sequence ID" value="GIL25435.1"/>
    <property type="molecule type" value="Genomic_DNA"/>
</dbReference>
<dbReference type="PANTHER" id="PTHR42240:SF1">
    <property type="entry name" value="DUF211 DOMAIN-CONTAINING PROTEIN"/>
    <property type="match status" value="1"/>
</dbReference>
<evidence type="ECO:0008006" key="3">
    <source>
        <dbReference type="Google" id="ProtNLM"/>
    </source>
</evidence>
<dbReference type="Pfam" id="PF02680">
    <property type="entry name" value="DUF211"/>
    <property type="match status" value="1"/>
</dbReference>
<dbReference type="SUPFAM" id="SSF160363">
    <property type="entry name" value="MTH889-like"/>
    <property type="match status" value="1"/>
</dbReference>
<evidence type="ECO:0000313" key="1">
    <source>
        <dbReference type="EMBL" id="GIL25435.1"/>
    </source>
</evidence>
<dbReference type="Proteomes" id="UP000614996">
    <property type="component" value="Unassembled WGS sequence"/>
</dbReference>
<protein>
    <recommendedName>
        <fullName evidence="3">DUF211 domain-containing protein</fullName>
    </recommendedName>
</protein>
<dbReference type="AlphaFoldDB" id="A0A8J4EIX8"/>